<evidence type="ECO:0000256" key="5">
    <source>
        <dbReference type="HAMAP-Rule" id="MF_00040"/>
    </source>
</evidence>
<dbReference type="PATRIC" id="fig|1618482.3.peg.955"/>
<organism evidence="8 9">
    <name type="scientific">Candidatus Roizmanbacteria bacterium GW2011_GWB1_40_7</name>
    <dbReference type="NCBI Taxonomy" id="1618482"/>
    <lineage>
        <taxon>Bacteria</taxon>
        <taxon>Candidatus Roizmaniibacteriota</taxon>
    </lineage>
</organism>
<dbReference type="GO" id="GO:0005737">
    <property type="term" value="C:cytoplasm"/>
    <property type="evidence" value="ECO:0007669"/>
    <property type="project" value="UniProtKB-SubCell"/>
</dbReference>
<evidence type="ECO:0000313" key="8">
    <source>
        <dbReference type="EMBL" id="KKR71451.1"/>
    </source>
</evidence>
<dbReference type="Gene3D" id="3.30.1360.40">
    <property type="match status" value="1"/>
</dbReference>
<gene>
    <name evidence="5" type="primary">frr</name>
    <name evidence="8" type="ORF">UU14_C0028G0013</name>
</gene>
<dbReference type="InterPro" id="IPR036191">
    <property type="entry name" value="RRF_sf"/>
</dbReference>
<protein>
    <recommendedName>
        <fullName evidence="5">Ribosome-recycling factor</fullName>
        <shortName evidence="5">RRF</shortName>
    </recommendedName>
    <alternativeName>
        <fullName evidence="5">Ribosome-releasing factor</fullName>
    </alternativeName>
</protein>
<evidence type="ECO:0000313" key="9">
    <source>
        <dbReference type="Proteomes" id="UP000034664"/>
    </source>
</evidence>
<dbReference type="Proteomes" id="UP000034664">
    <property type="component" value="Unassembled WGS sequence"/>
</dbReference>
<evidence type="ECO:0000256" key="3">
    <source>
        <dbReference type="ARBA" id="ARBA00022490"/>
    </source>
</evidence>
<dbReference type="PANTHER" id="PTHR20982:SF3">
    <property type="entry name" value="MITOCHONDRIAL RIBOSOME RECYCLING FACTOR PSEUDO 1"/>
    <property type="match status" value="1"/>
</dbReference>
<feature type="domain" description="Ribosome recycling factor" evidence="7">
    <location>
        <begin position="19"/>
        <end position="183"/>
    </location>
</feature>
<comment type="subcellular location">
    <subcellularLocation>
        <location evidence="1 5">Cytoplasm</location>
    </subcellularLocation>
</comment>
<dbReference type="GO" id="GO:0006415">
    <property type="term" value="P:translational termination"/>
    <property type="evidence" value="ECO:0007669"/>
    <property type="project" value="UniProtKB-UniRule"/>
</dbReference>
<evidence type="ECO:0000259" key="7">
    <source>
        <dbReference type="Pfam" id="PF01765"/>
    </source>
</evidence>
<dbReference type="Pfam" id="PF01765">
    <property type="entry name" value="RRF"/>
    <property type="match status" value="1"/>
</dbReference>
<comment type="function">
    <text evidence="5">Responsible for the release of ribosomes from messenger RNA at the termination of protein biosynthesis. May increase the efficiency of translation by recycling ribosomes from one round of translation to another.</text>
</comment>
<sequence length="186" mass="21012">MDKTLQNAQKQMSQAITILREDLGTIRAGRASAALIEHVRIKVYGGSTELSLTELATISSSDAKTMVVSPFDQSIIDEIERGLTQANLGLTVSQDGQIIRVLVPPMTEERRQEFIKLAKTKTEGVHVMIRQARQEAMNQIKNKEQQSEISEDEKFRFEKEVQKITDEKTKEADDILNRKVNELVTL</sequence>
<dbReference type="SUPFAM" id="SSF55194">
    <property type="entry name" value="Ribosome recycling factor, RRF"/>
    <property type="match status" value="1"/>
</dbReference>
<dbReference type="PANTHER" id="PTHR20982">
    <property type="entry name" value="RIBOSOME RECYCLING FACTOR"/>
    <property type="match status" value="1"/>
</dbReference>
<accession>A0A0G0T9F8</accession>
<keyword evidence="3 5" id="KW-0963">Cytoplasm</keyword>
<dbReference type="InterPro" id="IPR023584">
    <property type="entry name" value="Ribosome_recyc_fac_dom"/>
</dbReference>
<dbReference type="GO" id="GO:0043023">
    <property type="term" value="F:ribosomal large subunit binding"/>
    <property type="evidence" value="ECO:0007669"/>
    <property type="project" value="TreeGrafter"/>
</dbReference>
<keyword evidence="6" id="KW-0175">Coiled coil</keyword>
<dbReference type="EMBL" id="LBZM01000028">
    <property type="protein sequence ID" value="KKR71451.1"/>
    <property type="molecule type" value="Genomic_DNA"/>
</dbReference>
<dbReference type="AlphaFoldDB" id="A0A0G0T9F8"/>
<evidence type="ECO:0000256" key="6">
    <source>
        <dbReference type="SAM" id="Coils"/>
    </source>
</evidence>
<evidence type="ECO:0000256" key="1">
    <source>
        <dbReference type="ARBA" id="ARBA00004496"/>
    </source>
</evidence>
<comment type="similarity">
    <text evidence="2 5">Belongs to the RRF family.</text>
</comment>
<dbReference type="NCBIfam" id="TIGR00496">
    <property type="entry name" value="frr"/>
    <property type="match status" value="1"/>
</dbReference>
<feature type="coiled-coil region" evidence="6">
    <location>
        <begin position="126"/>
        <end position="160"/>
    </location>
</feature>
<dbReference type="FunFam" id="3.30.1360.40:FF:000001">
    <property type="entry name" value="Ribosome-recycling factor"/>
    <property type="match status" value="1"/>
</dbReference>
<evidence type="ECO:0000256" key="2">
    <source>
        <dbReference type="ARBA" id="ARBA00005912"/>
    </source>
</evidence>
<evidence type="ECO:0000256" key="4">
    <source>
        <dbReference type="ARBA" id="ARBA00022917"/>
    </source>
</evidence>
<dbReference type="Gene3D" id="1.10.132.20">
    <property type="entry name" value="Ribosome-recycling factor"/>
    <property type="match status" value="1"/>
</dbReference>
<comment type="caution">
    <text evidence="8">The sequence shown here is derived from an EMBL/GenBank/DDBJ whole genome shotgun (WGS) entry which is preliminary data.</text>
</comment>
<dbReference type="FunFam" id="1.10.132.20:FF:000001">
    <property type="entry name" value="Ribosome-recycling factor"/>
    <property type="match status" value="1"/>
</dbReference>
<reference evidence="8 9" key="1">
    <citation type="journal article" date="2015" name="Nature">
        <title>rRNA introns, odd ribosomes, and small enigmatic genomes across a large radiation of phyla.</title>
        <authorList>
            <person name="Brown C.T."/>
            <person name="Hug L.A."/>
            <person name="Thomas B.C."/>
            <person name="Sharon I."/>
            <person name="Castelle C.J."/>
            <person name="Singh A."/>
            <person name="Wilkins M.J."/>
            <person name="Williams K.H."/>
            <person name="Banfield J.F."/>
        </authorList>
    </citation>
    <scope>NUCLEOTIDE SEQUENCE [LARGE SCALE GENOMIC DNA]</scope>
</reference>
<keyword evidence="4 5" id="KW-0648">Protein biosynthesis</keyword>
<dbReference type="HAMAP" id="MF_00040">
    <property type="entry name" value="RRF"/>
    <property type="match status" value="1"/>
</dbReference>
<dbReference type="InterPro" id="IPR002661">
    <property type="entry name" value="Ribosome_recyc_fac"/>
</dbReference>
<name>A0A0G0T9F8_9BACT</name>
<proteinExistence type="inferred from homology"/>